<sequence>MKYVEQVKSFILLFLVLLSLLFTFLIWNYKPDLLPGDSPKNAVTITDEKKTLGEVIRPYRLLFSTEEEFRGTSSTEEIDTFITFLSKLEIKNLSLMDATISANEINVMVRTKNQMTMFFPTNVPIQAFYDILSLDEAKESEASFNRLIIDWSTLREDQHVRLSFLNTDEQSGYKAEAAVPDIAAFEQLFVKRSETFPVYAELERAKNLSLYLIEGPVEATQYEYSKDEIPVDTLKSILFEDPTIPQKTSEGTQDKYSDSMSQLVLDTNMKVMNYVYPAAESSAPINRYELFKDTFDFINEHGGFTGDYRLASMNTDRHLVEYQLYWQGYPVFGSKEPLTRLITTWGEGDIYRYRRPYYLLDPDVFEKSIKELDAGKDIIQHIKDTNEVNLSKVDDIVIGYYLTENVEKKVYEMEPGWFILRDNSWTPLIMELWGGDEYGLE</sequence>
<keyword evidence="4" id="KW-1185">Reference proteome</keyword>
<evidence type="ECO:0000256" key="1">
    <source>
        <dbReference type="SAM" id="Phobius"/>
    </source>
</evidence>
<comment type="caution">
    <text evidence="3">The sequence shown here is derived from an EMBL/GenBank/DDBJ whole genome shotgun (WGS) entry which is preliminary data.</text>
</comment>
<dbReference type="Pfam" id="PF07435">
    <property type="entry name" value="YycH"/>
    <property type="match status" value="1"/>
</dbReference>
<name>A0A0A3JIK3_9BACI</name>
<keyword evidence="1" id="KW-0812">Transmembrane</keyword>
<dbReference type="STRING" id="1220589.CD32_05545"/>
<dbReference type="InterPro" id="IPR042274">
    <property type="entry name" value="YycH/YycI_2"/>
</dbReference>
<dbReference type="CDD" id="cd15787">
    <property type="entry name" value="YycH_N"/>
    <property type="match status" value="1"/>
</dbReference>
<proteinExistence type="predicted"/>
<keyword evidence="1" id="KW-0472">Membrane</keyword>
<evidence type="ECO:0000313" key="3">
    <source>
        <dbReference type="EMBL" id="KGR86797.1"/>
    </source>
</evidence>
<dbReference type="EMBL" id="JPVP01000050">
    <property type="protein sequence ID" value="KGR86797.1"/>
    <property type="molecule type" value="Genomic_DNA"/>
</dbReference>
<dbReference type="InterPro" id="IPR009996">
    <property type="entry name" value="YycH"/>
</dbReference>
<feature type="domain" description="Regulatory protein YycH" evidence="2">
    <location>
        <begin position="5"/>
        <end position="428"/>
    </location>
</feature>
<dbReference type="AlphaFoldDB" id="A0A0A3JIK3"/>
<dbReference type="eggNOG" id="COG4863">
    <property type="taxonomic scope" value="Bacteria"/>
</dbReference>
<reference evidence="3 4" key="1">
    <citation type="submission" date="2014-02" db="EMBL/GenBank/DDBJ databases">
        <title>Draft genome sequence of Lysinibacillus odysseyi NBRC 100172.</title>
        <authorList>
            <person name="Zhang F."/>
            <person name="Wang G."/>
            <person name="Zhang L."/>
        </authorList>
    </citation>
    <scope>NUCLEOTIDE SEQUENCE [LARGE SCALE GENOMIC DNA]</scope>
    <source>
        <strain evidence="3 4">NBRC 100172</strain>
    </source>
</reference>
<dbReference type="RefSeq" id="WP_036152135.1">
    <property type="nucleotide sequence ID" value="NZ_AVCX01000011.1"/>
</dbReference>
<dbReference type="Gene3D" id="3.30.310.160">
    <property type="entry name" value="YycH protein, domain 2"/>
    <property type="match status" value="1"/>
</dbReference>
<dbReference type="OrthoDB" id="2382185at2"/>
<protein>
    <recommendedName>
        <fullName evidence="2">Regulatory protein YycH domain-containing protein</fullName>
    </recommendedName>
</protein>
<organism evidence="3 4">
    <name type="scientific">Lysinibacillus odysseyi 34hs-1 = NBRC 100172</name>
    <dbReference type="NCBI Taxonomy" id="1220589"/>
    <lineage>
        <taxon>Bacteria</taxon>
        <taxon>Bacillati</taxon>
        <taxon>Bacillota</taxon>
        <taxon>Bacilli</taxon>
        <taxon>Bacillales</taxon>
        <taxon>Bacillaceae</taxon>
        <taxon>Lysinibacillus</taxon>
    </lineage>
</organism>
<gene>
    <name evidence="3" type="ORF">CD32_05545</name>
</gene>
<dbReference type="Proteomes" id="UP000030437">
    <property type="component" value="Unassembled WGS sequence"/>
</dbReference>
<keyword evidence="1" id="KW-1133">Transmembrane helix</keyword>
<accession>A0A0A3JIK3</accession>
<feature type="transmembrane region" description="Helical" evidence="1">
    <location>
        <begin position="12"/>
        <end position="29"/>
    </location>
</feature>
<evidence type="ECO:0000259" key="2">
    <source>
        <dbReference type="Pfam" id="PF07435"/>
    </source>
</evidence>
<evidence type="ECO:0000313" key="4">
    <source>
        <dbReference type="Proteomes" id="UP000030437"/>
    </source>
</evidence>